<protein>
    <recommendedName>
        <fullName evidence="6">Urease accessory protein UreD</fullName>
    </recommendedName>
</protein>
<name>A0A1F5L2Q3_PENAI</name>
<dbReference type="STRING" id="1835702.A0A1F5L2Q3"/>
<evidence type="ECO:0000256" key="3">
    <source>
        <dbReference type="SAM" id="MobiDB-lite"/>
    </source>
</evidence>
<dbReference type="HAMAP" id="MF_01384">
    <property type="entry name" value="UreD"/>
    <property type="match status" value="1"/>
</dbReference>
<evidence type="ECO:0008006" key="6">
    <source>
        <dbReference type="Google" id="ProtNLM"/>
    </source>
</evidence>
<dbReference type="GeneID" id="34581886"/>
<comment type="similarity">
    <text evidence="1">Belongs to the UreD family.</text>
</comment>
<dbReference type="RefSeq" id="XP_022482967.1">
    <property type="nucleotide sequence ID" value="XM_022637152.1"/>
</dbReference>
<organism evidence="4 5">
    <name type="scientific">Penicillium arizonense</name>
    <dbReference type="NCBI Taxonomy" id="1835702"/>
    <lineage>
        <taxon>Eukaryota</taxon>
        <taxon>Fungi</taxon>
        <taxon>Dikarya</taxon>
        <taxon>Ascomycota</taxon>
        <taxon>Pezizomycotina</taxon>
        <taxon>Eurotiomycetes</taxon>
        <taxon>Eurotiomycetidae</taxon>
        <taxon>Eurotiales</taxon>
        <taxon>Aspergillaceae</taxon>
        <taxon>Penicillium</taxon>
    </lineage>
</organism>
<feature type="region of interest" description="Disordered" evidence="3">
    <location>
        <begin position="277"/>
        <end position="310"/>
    </location>
</feature>
<feature type="compositionally biased region" description="Low complexity" evidence="3">
    <location>
        <begin position="283"/>
        <end position="299"/>
    </location>
</feature>
<dbReference type="GO" id="GO:0016151">
    <property type="term" value="F:nickel cation binding"/>
    <property type="evidence" value="ECO:0007669"/>
    <property type="project" value="InterPro"/>
</dbReference>
<accession>A0A1F5L2Q3</accession>
<sequence length="425" mass="46662">MPGRLAQPTTMRQPAAPIPSPFQSSIAKPGQGKVVLSLLPPANPTLTTLTYKYPLKLVPRTGGFVPSPESSALSDSCPSHPVHLYLLTYGGGLLPGDHIEVSITLEAKTRMVVTTPQGSTKIFKTDPNNSANSPNVIKGHRKQMPANPSISDMSQQTLDVHIGRQAALCYLPDPSVPFQNSRYAQIQTFTVDATAKGDQRSSLCVLDWVTQGRTSRGENWNFRFWRGRNEVWAADEKTGKSRLLLRDSVILDDESEDTSDEEDEYSEDEVERTDVNIHNGLDNHSNSNSNSNSNSITSSRPRPPQNGLTPMNIIQERTRPHGVVGTLILSGPVFEALGSYLMHEFQTQPRIGSRNWSDHGSAAVPEPSVSHHGDVTWTAARVRAGFVLVKFGAKDFETAKHWLGGLIREEGSVTREFGEEALFCL</sequence>
<comment type="caution">
    <text evidence="4">The sequence shown here is derived from an EMBL/GenBank/DDBJ whole genome shotgun (WGS) entry which is preliminary data.</text>
</comment>
<gene>
    <name evidence="4" type="ORF">PENARI_c042G03017</name>
</gene>
<evidence type="ECO:0000313" key="4">
    <source>
        <dbReference type="EMBL" id="OGE47508.1"/>
    </source>
</evidence>
<evidence type="ECO:0000313" key="5">
    <source>
        <dbReference type="Proteomes" id="UP000177622"/>
    </source>
</evidence>
<keyword evidence="2" id="KW-0143">Chaperone</keyword>
<dbReference type="PANTHER" id="PTHR33643">
    <property type="entry name" value="UREASE ACCESSORY PROTEIN D"/>
    <property type="match status" value="1"/>
</dbReference>
<dbReference type="OrthoDB" id="5550464at2759"/>
<evidence type="ECO:0000256" key="1">
    <source>
        <dbReference type="ARBA" id="ARBA00007177"/>
    </source>
</evidence>
<dbReference type="PANTHER" id="PTHR33643:SF1">
    <property type="entry name" value="UREASE ACCESSORY PROTEIN D"/>
    <property type="match status" value="1"/>
</dbReference>
<feature type="region of interest" description="Disordered" evidence="3">
    <location>
        <begin position="253"/>
        <end position="272"/>
    </location>
</feature>
<feature type="compositionally biased region" description="Acidic residues" evidence="3">
    <location>
        <begin position="253"/>
        <end position="271"/>
    </location>
</feature>
<dbReference type="AlphaFoldDB" id="A0A1F5L2Q3"/>
<dbReference type="EMBL" id="LXJU01000042">
    <property type="protein sequence ID" value="OGE47508.1"/>
    <property type="molecule type" value="Genomic_DNA"/>
</dbReference>
<reference evidence="4 5" key="1">
    <citation type="journal article" date="2016" name="Sci. Rep.">
        <title>Penicillium arizonense, a new, genome sequenced fungal species, reveals a high chemical diversity in secreted metabolites.</title>
        <authorList>
            <person name="Grijseels S."/>
            <person name="Nielsen J.C."/>
            <person name="Randelovic M."/>
            <person name="Nielsen J."/>
            <person name="Nielsen K.F."/>
            <person name="Workman M."/>
            <person name="Frisvad J.C."/>
        </authorList>
    </citation>
    <scope>NUCLEOTIDE SEQUENCE [LARGE SCALE GENOMIC DNA]</scope>
    <source>
        <strain evidence="4 5">CBS 141311</strain>
    </source>
</reference>
<proteinExistence type="inferred from homology"/>
<dbReference type="Pfam" id="PF01774">
    <property type="entry name" value="UreD"/>
    <property type="match status" value="1"/>
</dbReference>
<evidence type="ECO:0000256" key="2">
    <source>
        <dbReference type="ARBA" id="ARBA00023186"/>
    </source>
</evidence>
<feature type="region of interest" description="Disordered" evidence="3">
    <location>
        <begin position="1"/>
        <end position="20"/>
    </location>
</feature>
<dbReference type="InterPro" id="IPR002669">
    <property type="entry name" value="UreD"/>
</dbReference>
<dbReference type="Proteomes" id="UP000177622">
    <property type="component" value="Unassembled WGS sequence"/>
</dbReference>
<keyword evidence="5" id="KW-1185">Reference proteome</keyword>